<feature type="transmembrane region" description="Helical" evidence="6">
    <location>
        <begin position="361"/>
        <end position="381"/>
    </location>
</feature>
<comment type="similarity">
    <text evidence="4">Belongs to the DONSON family.</text>
</comment>
<organism evidence="7 8">
    <name type="scientific">Papaver somniferum</name>
    <name type="common">Opium poppy</name>
    <dbReference type="NCBI Taxonomy" id="3469"/>
    <lineage>
        <taxon>Eukaryota</taxon>
        <taxon>Viridiplantae</taxon>
        <taxon>Streptophyta</taxon>
        <taxon>Embryophyta</taxon>
        <taxon>Tracheophyta</taxon>
        <taxon>Spermatophyta</taxon>
        <taxon>Magnoliopsida</taxon>
        <taxon>Ranunculales</taxon>
        <taxon>Papaveraceae</taxon>
        <taxon>Papaveroideae</taxon>
        <taxon>Papaver</taxon>
    </lineage>
</organism>
<feature type="region of interest" description="Disordered" evidence="5">
    <location>
        <begin position="100"/>
        <end position="167"/>
    </location>
</feature>
<comment type="subcellular location">
    <subcellularLocation>
        <location evidence="1">Nucleus</location>
    </subcellularLocation>
</comment>
<dbReference type="PRINTS" id="PR02064">
    <property type="entry name" value="DONSON"/>
</dbReference>
<gene>
    <name evidence="7" type="ORF">C5167_042801</name>
</gene>
<evidence type="ECO:0000256" key="2">
    <source>
        <dbReference type="ARBA" id="ARBA00022473"/>
    </source>
</evidence>
<name>A0A4Y7L7S1_PAPSO</name>
<keyword evidence="8" id="KW-1185">Reference proteome</keyword>
<evidence type="ECO:0000256" key="3">
    <source>
        <dbReference type="ARBA" id="ARBA00023242"/>
    </source>
</evidence>
<evidence type="ECO:0000256" key="5">
    <source>
        <dbReference type="SAM" id="MobiDB-lite"/>
    </source>
</evidence>
<feature type="region of interest" description="Disordered" evidence="5">
    <location>
        <begin position="54"/>
        <end position="73"/>
    </location>
</feature>
<dbReference type="GO" id="GO:0033260">
    <property type="term" value="P:nuclear DNA replication"/>
    <property type="evidence" value="ECO:0007669"/>
    <property type="project" value="TreeGrafter"/>
</dbReference>
<evidence type="ECO:0008006" key="9">
    <source>
        <dbReference type="Google" id="ProtNLM"/>
    </source>
</evidence>
<dbReference type="GO" id="GO:0005634">
    <property type="term" value="C:nucleus"/>
    <property type="evidence" value="ECO:0007669"/>
    <property type="project" value="UniProtKB-SubCell"/>
</dbReference>
<dbReference type="EMBL" id="CM010724">
    <property type="protein sequence ID" value="RZC80225.1"/>
    <property type="molecule type" value="Genomic_DNA"/>
</dbReference>
<evidence type="ECO:0000256" key="4">
    <source>
        <dbReference type="ARBA" id="ARBA00025806"/>
    </source>
</evidence>
<protein>
    <recommendedName>
        <fullName evidence="9">Protein downstream neighbor of Son</fullName>
    </recommendedName>
</protein>
<keyword evidence="3" id="KW-0539">Nucleus</keyword>
<keyword evidence="6" id="KW-0472">Membrane</keyword>
<evidence type="ECO:0000313" key="8">
    <source>
        <dbReference type="Proteomes" id="UP000316621"/>
    </source>
</evidence>
<feature type="compositionally biased region" description="Polar residues" evidence="5">
    <location>
        <begin position="112"/>
        <end position="126"/>
    </location>
</feature>
<dbReference type="AlphaFoldDB" id="A0A4Y7L7S1"/>
<dbReference type="PANTHER" id="PTHR12972:SF0">
    <property type="entry name" value="PROTEIN DOWNSTREAM NEIGHBOR OF SON"/>
    <property type="match status" value="1"/>
</dbReference>
<evidence type="ECO:0000313" key="7">
    <source>
        <dbReference type="EMBL" id="RZC80225.1"/>
    </source>
</evidence>
<feature type="compositionally biased region" description="Polar residues" evidence="5">
    <location>
        <begin position="139"/>
        <end position="154"/>
    </location>
</feature>
<evidence type="ECO:0000256" key="1">
    <source>
        <dbReference type="ARBA" id="ARBA00004123"/>
    </source>
</evidence>
<sequence>MAKVAMPGSLTSNTHPFGVGGGDASKLQAGSAPIKRKTPSELRSEQLKRKCSMEVGNGSDGHFVGTEKSSSGTVHGVKNLEALRNTKYVDTRLDEVYPARKSNITRKHTGNVKDNYSRGQNNNSKSPPFRSDLDDKSLPQVSCPNDSVASAPTSKDNKIKGQSRHTTDKCSQNTFLNVAVLSKGNENSCGQLTLDMNSVLKGLGRDAPTTSKSLSESLDQLNNIQVANSGRFRSNFQISGHKTPIDLTLKSSLRLVSSSSVNWCHRLITNSTFYGITQFMPQIGSSGNQSHCNTSGSTTAAEVLFSKALHSWVFPQSSLPPSVISALNLTSSRGELDFLSKRQMAWEDSFRSLYYMLRKSLCNIFYVFTSQFVVMFTAGHIQGKTERSCNAFMSRSTTGLRSLLKEHDISFSMPLCLSEVEQATMEDLVELSEIGKHNVGQVLLWASYLYYLCVFLMVTTHVWASGLIAKGSTIHSIFRACGGLDVQTRHLNSMSGVDNNSQSLLAFSEKDVHGLYEFLLNYRSFLISLNGVDVPVLYSPVPFQSASLFAPEVKCRELKTVDAVVSCLSGSSLEDVTAEGSVAGVCYSIEIKDTIIPPWTISGLCASMGADGRSFGASFTDEPAAVGLNVAFDSVSSNCDIEPNESDLPKIDCPFGVSEAVIVPYLRSATLSGLKYSNGSYTAALSPV</sequence>
<evidence type="ECO:0000256" key="6">
    <source>
        <dbReference type="SAM" id="Phobius"/>
    </source>
</evidence>
<proteinExistence type="inferred from homology"/>
<keyword evidence="2" id="KW-0217">Developmental protein</keyword>
<feature type="region of interest" description="Disordered" evidence="5">
    <location>
        <begin position="1"/>
        <end position="47"/>
    </location>
</feature>
<dbReference type="Proteomes" id="UP000316621">
    <property type="component" value="Chromosome 10"/>
</dbReference>
<keyword evidence="6" id="KW-0812">Transmembrane</keyword>
<accession>A0A4Y7L7S1</accession>
<dbReference type="InterPro" id="IPR024861">
    <property type="entry name" value="Donson"/>
</dbReference>
<keyword evidence="6" id="KW-1133">Transmembrane helix</keyword>
<feature type="transmembrane region" description="Helical" evidence="6">
    <location>
        <begin position="448"/>
        <end position="469"/>
    </location>
</feature>
<dbReference type="OMA" id="YSMPLCH"/>
<dbReference type="PANTHER" id="PTHR12972">
    <property type="entry name" value="DOWNSTREAM NEIGHBOR OF SON"/>
    <property type="match status" value="1"/>
</dbReference>
<reference evidence="7 8" key="1">
    <citation type="journal article" date="2018" name="Science">
        <title>The opium poppy genome and morphinan production.</title>
        <authorList>
            <person name="Guo L."/>
            <person name="Winzer T."/>
            <person name="Yang X."/>
            <person name="Li Y."/>
            <person name="Ning Z."/>
            <person name="He Z."/>
            <person name="Teodor R."/>
            <person name="Lu Y."/>
            <person name="Bowser T.A."/>
            <person name="Graham I.A."/>
            <person name="Ye K."/>
        </authorList>
    </citation>
    <scope>NUCLEOTIDE SEQUENCE [LARGE SCALE GENOMIC DNA]</scope>
    <source>
        <strain evidence="8">cv. HN1</strain>
        <tissue evidence="7">Leaves</tissue>
    </source>
</reference>
<dbReference type="Gramene" id="RZC80225">
    <property type="protein sequence ID" value="RZC80225"/>
    <property type="gene ID" value="C5167_042801"/>
</dbReference>
<feature type="compositionally biased region" description="Basic and acidic residues" evidence="5">
    <location>
        <begin position="38"/>
        <end position="47"/>
    </location>
</feature>
<dbReference type="STRING" id="3469.A0A4Y7L7S1"/>